<sequence length="331" mass="37604">MDSEKPIPVADLCFSDGTVVILVENKMFRVHKSILAARSSVFRDMFEDQESENSTVGFVDRGSAYFTFLTTILGKLLPTAEPKTSEMDVVEGYPVVRLHHSADDFEVFLRAIFDSSTFMPWLSSPRPHAAVIAAIFRLSHMYKIRYLYLRAMEHLYAYRHVSARPWRFNKYWLPGYDNLNPQELLVIIKAVMDVGAVWLLPGAYYHAFVVGAHLLPCPANSGDESILHTLRVGSHNIMSQTAKMSSFLALSCTSARHKYLADLLEALSKGVVSPTHYHERWVDRGKSTLCDPCFQATLLAYDAAMLEFWEKLPQHFGLPSWADLNRMSENF</sequence>
<dbReference type="PROSITE" id="PS50097">
    <property type="entry name" value="BTB"/>
    <property type="match status" value="1"/>
</dbReference>
<dbReference type="Gene3D" id="3.30.710.10">
    <property type="entry name" value="Potassium Channel Kv1.1, Chain A"/>
    <property type="match status" value="1"/>
</dbReference>
<dbReference type="InterPro" id="IPR000210">
    <property type="entry name" value="BTB/POZ_dom"/>
</dbReference>
<proteinExistence type="predicted"/>
<dbReference type="OrthoDB" id="3032432at2759"/>
<protein>
    <submittedName>
        <fullName evidence="2">BTB domain-containing protein</fullName>
    </submittedName>
</protein>
<evidence type="ECO:0000313" key="2">
    <source>
        <dbReference type="EMBL" id="KAF7373972.1"/>
    </source>
</evidence>
<feature type="domain" description="BTB" evidence="1">
    <location>
        <begin position="17"/>
        <end position="121"/>
    </location>
</feature>
<comment type="caution">
    <text evidence="2">The sequence shown here is derived from an EMBL/GenBank/DDBJ whole genome shotgun (WGS) entry which is preliminary data.</text>
</comment>
<dbReference type="InterPro" id="IPR011333">
    <property type="entry name" value="SKP1/BTB/POZ_sf"/>
</dbReference>
<keyword evidence="3" id="KW-1185">Reference proteome</keyword>
<dbReference type="EMBL" id="JACAZH010000003">
    <property type="protein sequence ID" value="KAF7373972.1"/>
    <property type="molecule type" value="Genomic_DNA"/>
</dbReference>
<dbReference type="CDD" id="cd18186">
    <property type="entry name" value="BTB_POZ_ZBTB_KLHL-like"/>
    <property type="match status" value="1"/>
</dbReference>
<dbReference type="SMART" id="SM00225">
    <property type="entry name" value="BTB"/>
    <property type="match status" value="1"/>
</dbReference>
<accession>A0A8H6ZAS9</accession>
<organism evidence="2 3">
    <name type="scientific">Mycena sanguinolenta</name>
    <dbReference type="NCBI Taxonomy" id="230812"/>
    <lineage>
        <taxon>Eukaryota</taxon>
        <taxon>Fungi</taxon>
        <taxon>Dikarya</taxon>
        <taxon>Basidiomycota</taxon>
        <taxon>Agaricomycotina</taxon>
        <taxon>Agaricomycetes</taxon>
        <taxon>Agaricomycetidae</taxon>
        <taxon>Agaricales</taxon>
        <taxon>Marasmiineae</taxon>
        <taxon>Mycenaceae</taxon>
        <taxon>Mycena</taxon>
    </lineage>
</organism>
<evidence type="ECO:0000259" key="1">
    <source>
        <dbReference type="PROSITE" id="PS50097"/>
    </source>
</evidence>
<gene>
    <name evidence="2" type="ORF">MSAN_00609900</name>
</gene>
<evidence type="ECO:0000313" key="3">
    <source>
        <dbReference type="Proteomes" id="UP000623467"/>
    </source>
</evidence>
<dbReference type="SUPFAM" id="SSF54695">
    <property type="entry name" value="POZ domain"/>
    <property type="match status" value="1"/>
</dbReference>
<reference evidence="2" key="1">
    <citation type="submission" date="2020-05" db="EMBL/GenBank/DDBJ databases">
        <title>Mycena genomes resolve the evolution of fungal bioluminescence.</title>
        <authorList>
            <person name="Tsai I.J."/>
        </authorList>
    </citation>
    <scope>NUCLEOTIDE SEQUENCE</scope>
    <source>
        <strain evidence="2">160909Yilan</strain>
    </source>
</reference>
<dbReference type="Pfam" id="PF00651">
    <property type="entry name" value="BTB"/>
    <property type="match status" value="1"/>
</dbReference>
<dbReference type="AlphaFoldDB" id="A0A8H6ZAS9"/>
<dbReference type="Proteomes" id="UP000623467">
    <property type="component" value="Unassembled WGS sequence"/>
</dbReference>
<name>A0A8H6ZAS9_9AGAR</name>